<sequence>MSNGMELEQNLLADMCVTPLIYDPPTESRAVEFVKNHFDPVDNESNVQERREVTKAQEPAVIILSDDTKRSPFKPNQDFQQRTVTQYMDPPIDGSSPNTKVLGETSCRILKRGSSVGFYDATEVCSLAQSKTTEEKEVAYFTKRPCLSDELDPVRSNMQEQSTNLKEHMFCGNEKGVPVLRQALQHSAHRTSKEHAKSFKNVSTGKCMDSQTKSCTDNNATLHRHLSIPSHHLKFDTVSAEPSLVYSSTSDRKQDDLVCNLQKGNPPIPILSSMEHFQKPMEVSRTWLESEETNLPSKKEESTNNKSNAKCTPRESDVLTIAAQSSCRVVRKTENGREHMLDDTPTCSQSHSSCELSSSDTNNTSLLINTDKETNNGQIITQNIMNVGEVSDDTTAHYNSQGQSQSLTVSLNPETGVNSVFSLENTSKERKSDVNIGSPQTPTDFLEKETAQVEPYKDHSTHFAAHECKIDPNCKSSCVNLSSVSTPVTMKKGVGRSFKKRKLLKMAKVFSTIQEPSENITVHSGKFSRDLRKLKTKAEKMHSPPAYRRKSRCTAITIHKEKKLLRNSHAEIKE</sequence>
<gene>
    <name evidence="1" type="ORF">PDJAM_G00179380</name>
</gene>
<reference evidence="1" key="1">
    <citation type="submission" date="2020-02" db="EMBL/GenBank/DDBJ databases">
        <title>Genome sequencing of the panga catfish, Pangasius djambal.</title>
        <authorList>
            <person name="Wen M."/>
            <person name="Zahm M."/>
            <person name="Roques C."/>
            <person name="Cabau C."/>
            <person name="Klopp C."/>
            <person name="Donnadieu C."/>
            <person name="Jouanno E."/>
            <person name="Avarre J.-C."/>
            <person name="Campet M."/>
            <person name="Ha T."/>
            <person name="Dugue R."/>
            <person name="Lampietro C."/>
            <person name="Louis A."/>
            <person name="Herpin A."/>
            <person name="Echchiki A."/>
            <person name="Berthelot C."/>
            <person name="Parey E."/>
            <person name="Roest-Crollius H."/>
            <person name="Braasch I."/>
            <person name="Postlethwait J.H."/>
            <person name="Bobe J."/>
            <person name="Montfort J."/>
            <person name="Bouchez O."/>
            <person name="Begum T."/>
            <person name="Schartl M."/>
            <person name="Gustiano R."/>
            <person name="Guiguen Y."/>
        </authorList>
    </citation>
    <scope>NUCLEOTIDE SEQUENCE</scope>
    <source>
        <strain evidence="1">Pdj_M5554</strain>
    </source>
</reference>
<evidence type="ECO:0000313" key="1">
    <source>
        <dbReference type="EMBL" id="MCJ8749709.1"/>
    </source>
</evidence>
<evidence type="ECO:0000313" key="2">
    <source>
        <dbReference type="Proteomes" id="UP000830395"/>
    </source>
</evidence>
<proteinExistence type="predicted"/>
<dbReference type="Proteomes" id="UP000830395">
    <property type="component" value="Chromosome 29"/>
</dbReference>
<comment type="caution">
    <text evidence="1">The sequence shown here is derived from an EMBL/GenBank/DDBJ whole genome shotgun (WGS) entry which is preliminary data.</text>
</comment>
<organism evidence="1 2">
    <name type="scientific">Pangasius djambal</name>
    <dbReference type="NCBI Taxonomy" id="1691987"/>
    <lineage>
        <taxon>Eukaryota</taxon>
        <taxon>Metazoa</taxon>
        <taxon>Chordata</taxon>
        <taxon>Craniata</taxon>
        <taxon>Vertebrata</taxon>
        <taxon>Euteleostomi</taxon>
        <taxon>Actinopterygii</taxon>
        <taxon>Neopterygii</taxon>
        <taxon>Teleostei</taxon>
        <taxon>Ostariophysi</taxon>
        <taxon>Siluriformes</taxon>
        <taxon>Pangasiidae</taxon>
        <taxon>Pangasius</taxon>
    </lineage>
</organism>
<accession>A0ACC5ZNS4</accession>
<keyword evidence="2" id="KW-1185">Reference proteome</keyword>
<name>A0ACC5ZNS4_9TELE</name>
<feature type="non-terminal residue" evidence="1">
    <location>
        <position position="574"/>
    </location>
</feature>
<dbReference type="EMBL" id="CM041003">
    <property type="protein sequence ID" value="MCJ8749709.1"/>
    <property type="molecule type" value="Genomic_DNA"/>
</dbReference>
<protein>
    <submittedName>
        <fullName evidence="1">Uncharacterized protein</fullName>
    </submittedName>
</protein>